<dbReference type="Pfam" id="PF00501">
    <property type="entry name" value="AMP-binding"/>
    <property type="match status" value="1"/>
</dbReference>
<dbReference type="PROSITE" id="PS00606">
    <property type="entry name" value="KS3_1"/>
    <property type="match status" value="1"/>
</dbReference>
<evidence type="ECO:0000313" key="11">
    <source>
        <dbReference type="EMBL" id="WXB17707.1"/>
    </source>
</evidence>
<dbReference type="InterPro" id="IPR020806">
    <property type="entry name" value="PKS_PP-bd"/>
</dbReference>
<keyword evidence="1" id="KW-0596">Phosphopantetheine</keyword>
<dbReference type="InterPro" id="IPR057737">
    <property type="entry name" value="Condensation_MtbB-like"/>
</dbReference>
<dbReference type="Gene3D" id="3.30.300.30">
    <property type="match status" value="1"/>
</dbReference>
<dbReference type="InterPro" id="IPR049552">
    <property type="entry name" value="PKS_DH_N"/>
</dbReference>
<evidence type="ECO:0000256" key="1">
    <source>
        <dbReference type="ARBA" id="ARBA00022450"/>
    </source>
</evidence>
<dbReference type="InterPro" id="IPR016035">
    <property type="entry name" value="Acyl_Trfase/lysoPLipase"/>
</dbReference>
<dbReference type="RefSeq" id="WP_394827348.1">
    <property type="nucleotide sequence ID" value="NZ_CP089984.1"/>
</dbReference>
<evidence type="ECO:0000256" key="4">
    <source>
        <dbReference type="ARBA" id="ARBA00022679"/>
    </source>
</evidence>
<dbReference type="InterPro" id="IPR045851">
    <property type="entry name" value="AMP-bd_C_sf"/>
</dbReference>
<feature type="region of interest" description="Disordered" evidence="7">
    <location>
        <begin position="1128"/>
        <end position="1184"/>
    </location>
</feature>
<feature type="region of interest" description="N-terminal hotdog fold" evidence="6">
    <location>
        <begin position="2094"/>
        <end position="2222"/>
    </location>
</feature>
<dbReference type="InterPro" id="IPR010071">
    <property type="entry name" value="AA_adenyl_dom"/>
</dbReference>
<feature type="domain" description="Carrier" evidence="8">
    <location>
        <begin position="1055"/>
        <end position="1130"/>
    </location>
</feature>
<dbReference type="InterPro" id="IPR020841">
    <property type="entry name" value="PKS_Beta-ketoAc_synthase_dom"/>
</dbReference>
<feature type="domain" description="Carrier" evidence="8">
    <location>
        <begin position="2938"/>
        <end position="3013"/>
    </location>
</feature>
<dbReference type="NCBIfam" id="TIGR01733">
    <property type="entry name" value="AA-adenyl-dom"/>
    <property type="match status" value="1"/>
</dbReference>
<dbReference type="SMART" id="SM00827">
    <property type="entry name" value="PKS_AT"/>
    <property type="match status" value="1"/>
</dbReference>
<feature type="active site" description="Proton donor; for dehydratase activity" evidence="6">
    <location>
        <position position="2307"/>
    </location>
</feature>
<comment type="similarity">
    <text evidence="5">In the C-terminal section; belongs to the NRP synthetase family.</text>
</comment>
<evidence type="ECO:0000313" key="12">
    <source>
        <dbReference type="Proteomes" id="UP001370348"/>
    </source>
</evidence>
<dbReference type="SMART" id="SM00823">
    <property type="entry name" value="PKS_PP"/>
    <property type="match status" value="2"/>
</dbReference>
<dbReference type="Gene3D" id="3.30.559.10">
    <property type="entry name" value="Chloramphenicol acetyltransferase-like domain"/>
    <property type="match status" value="1"/>
</dbReference>
<dbReference type="InterPro" id="IPR025110">
    <property type="entry name" value="AMP-bd_C"/>
</dbReference>
<dbReference type="InterPro" id="IPR001242">
    <property type="entry name" value="Condensation_dom"/>
</dbReference>
<dbReference type="InterPro" id="IPR036291">
    <property type="entry name" value="NAD(P)-bd_dom_sf"/>
</dbReference>
<dbReference type="SUPFAM" id="SSF52777">
    <property type="entry name" value="CoA-dependent acyltransferases"/>
    <property type="match status" value="2"/>
</dbReference>
<dbReference type="Gene3D" id="3.40.366.10">
    <property type="entry name" value="Malonyl-Coenzyme A Acyl Carrier Protein, domain 2"/>
    <property type="match status" value="1"/>
</dbReference>
<dbReference type="SMART" id="SM00822">
    <property type="entry name" value="PKS_KR"/>
    <property type="match status" value="1"/>
</dbReference>
<dbReference type="InterPro" id="IPR013968">
    <property type="entry name" value="PKS_KR"/>
</dbReference>
<dbReference type="Pfam" id="PF00668">
    <property type="entry name" value="Condensation"/>
    <property type="match status" value="1"/>
</dbReference>
<dbReference type="SUPFAM" id="SSF47336">
    <property type="entry name" value="ACP-like"/>
    <property type="match status" value="2"/>
</dbReference>
<dbReference type="CDD" id="cd00833">
    <property type="entry name" value="PKS"/>
    <property type="match status" value="1"/>
</dbReference>
<dbReference type="CDD" id="cd08955">
    <property type="entry name" value="KR_2_FAS_SDR_x"/>
    <property type="match status" value="1"/>
</dbReference>
<dbReference type="SUPFAM" id="SSF55048">
    <property type="entry name" value="Probable ACP-binding domain of malonyl-CoA ACP transacylase"/>
    <property type="match status" value="1"/>
</dbReference>
<feature type="region of interest" description="C-terminal hotdog fold" evidence="6">
    <location>
        <begin position="2245"/>
        <end position="2391"/>
    </location>
</feature>
<evidence type="ECO:0000259" key="9">
    <source>
        <dbReference type="PROSITE" id="PS52004"/>
    </source>
</evidence>
<dbReference type="Gene3D" id="3.10.129.10">
    <property type="entry name" value="Hotdog Thioesterase"/>
    <property type="match status" value="1"/>
</dbReference>
<dbReference type="InterPro" id="IPR014030">
    <property type="entry name" value="Ketoacyl_synth_N"/>
</dbReference>
<keyword evidence="2" id="KW-0597">Phosphoprotein</keyword>
<dbReference type="CDD" id="cd19535">
    <property type="entry name" value="Cyc_NRPS"/>
    <property type="match status" value="1"/>
</dbReference>
<dbReference type="Pfam" id="PF00698">
    <property type="entry name" value="Acyl_transf_1"/>
    <property type="match status" value="1"/>
</dbReference>
<protein>
    <submittedName>
        <fullName evidence="11">Amino acid adenylation domain-containing protein</fullName>
    </submittedName>
</protein>
<feature type="domain" description="PKS/mFAS DH" evidence="10">
    <location>
        <begin position="2094"/>
        <end position="2391"/>
    </location>
</feature>
<dbReference type="InterPro" id="IPR000873">
    <property type="entry name" value="AMP-dep_synth/lig_dom"/>
</dbReference>
<feature type="compositionally biased region" description="Low complexity" evidence="7">
    <location>
        <begin position="1617"/>
        <end position="1627"/>
    </location>
</feature>
<dbReference type="PANTHER" id="PTHR43775:SF51">
    <property type="entry name" value="INACTIVE PHENOLPHTHIOCEROL SYNTHESIS POLYKETIDE SYNTHASE TYPE I PKS1-RELATED"/>
    <property type="match status" value="1"/>
</dbReference>
<evidence type="ECO:0000256" key="2">
    <source>
        <dbReference type="ARBA" id="ARBA00022553"/>
    </source>
</evidence>
<evidence type="ECO:0000256" key="3">
    <source>
        <dbReference type="ARBA" id="ARBA00022598"/>
    </source>
</evidence>
<reference evidence="11 12" key="1">
    <citation type="submission" date="2021-12" db="EMBL/GenBank/DDBJ databases">
        <title>Discovery of the Pendulisporaceae a myxobacterial family with distinct sporulation behavior and unique specialized metabolism.</title>
        <authorList>
            <person name="Garcia R."/>
            <person name="Popoff A."/>
            <person name="Bader C.D."/>
            <person name="Loehr J."/>
            <person name="Walesch S."/>
            <person name="Walt C."/>
            <person name="Boldt J."/>
            <person name="Bunk B."/>
            <person name="Haeckl F.J.F.P.J."/>
            <person name="Gunesch A.P."/>
            <person name="Birkelbach J."/>
            <person name="Nuebel U."/>
            <person name="Pietschmann T."/>
            <person name="Bach T."/>
            <person name="Mueller R."/>
        </authorList>
    </citation>
    <scope>NUCLEOTIDE SEQUENCE [LARGE SCALE GENOMIC DNA]</scope>
    <source>
        <strain evidence="11 12">MSr11954</strain>
    </source>
</reference>
<dbReference type="InterPro" id="IPR023213">
    <property type="entry name" value="CAT-like_dom_sf"/>
</dbReference>
<keyword evidence="3" id="KW-0436">Ligase</keyword>
<dbReference type="InterPro" id="IPR049900">
    <property type="entry name" value="PKS_mFAS_DH"/>
</dbReference>
<dbReference type="SMART" id="SM00825">
    <property type="entry name" value="PKS_KS"/>
    <property type="match status" value="1"/>
</dbReference>
<dbReference type="Gene3D" id="3.40.50.12780">
    <property type="entry name" value="N-terminal domain of ligase-like"/>
    <property type="match status" value="1"/>
</dbReference>
<dbReference type="Pfam" id="PF00109">
    <property type="entry name" value="ketoacyl-synt"/>
    <property type="match status" value="1"/>
</dbReference>
<dbReference type="Pfam" id="PF22621">
    <property type="entry name" value="CurL-like_PKS_C"/>
    <property type="match status" value="1"/>
</dbReference>
<dbReference type="InterPro" id="IPR057326">
    <property type="entry name" value="KR_dom"/>
</dbReference>
<dbReference type="Gene3D" id="3.40.47.10">
    <property type="match status" value="1"/>
</dbReference>
<gene>
    <name evidence="11" type="ORF">LZC94_10640</name>
</gene>
<feature type="active site" description="Proton acceptor; for dehydratase activity" evidence="6">
    <location>
        <position position="2128"/>
    </location>
</feature>
<dbReference type="SUPFAM" id="SSF53901">
    <property type="entry name" value="Thiolase-like"/>
    <property type="match status" value="1"/>
</dbReference>
<dbReference type="Pfam" id="PF02801">
    <property type="entry name" value="Ketoacyl-synt_C"/>
    <property type="match status" value="1"/>
</dbReference>
<dbReference type="InterPro" id="IPR014031">
    <property type="entry name" value="Ketoacyl_synth_C"/>
</dbReference>
<dbReference type="InterPro" id="IPR042099">
    <property type="entry name" value="ANL_N_sf"/>
</dbReference>
<dbReference type="Pfam" id="PF14765">
    <property type="entry name" value="PS-DH"/>
    <property type="match status" value="1"/>
</dbReference>
<evidence type="ECO:0000259" key="10">
    <source>
        <dbReference type="PROSITE" id="PS52019"/>
    </source>
</evidence>
<dbReference type="SUPFAM" id="SSF52151">
    <property type="entry name" value="FabD/lysophospholipase-like"/>
    <property type="match status" value="1"/>
</dbReference>
<dbReference type="Pfam" id="PF00550">
    <property type="entry name" value="PP-binding"/>
    <property type="match status" value="2"/>
</dbReference>
<dbReference type="InterPro" id="IPR001227">
    <property type="entry name" value="Ac_transferase_dom_sf"/>
</dbReference>
<dbReference type="PROSITE" id="PS52019">
    <property type="entry name" value="PKS_MFAS_DH"/>
    <property type="match status" value="1"/>
</dbReference>
<sequence length="3049" mass="330519">MKVDELLQALLEQGITLWADGDQLAVDAPSGVIAPELRQQLVAHKPALLALLRQQREPRNAPLPPIVHRPEERYEPFPMTEIQQAYCVGRNAEFELSAAMHAYNEIDCRDLDVARLEHAWNQVVDRREMLRAVALPGFQQRILQSVPRYRIPVEDLRDRDPEAIEARLRTIRERLTHQVFPLDRWPTFELRVCRLDGGRSRLFMSIDGTFIDGYSFQILYRELVHFYKQPDVLPEPAVLELSFRDYALTVHGLRDGVNYQRSLAYWRERLKTLPPAPDLPLERDPSTLKRPRFQRWLDRIDIEVWQRLKTRARARGLTEPELLLAAYAEILARWSRSPRFTINVPHFNRLPLHPQITDVVGTFASFTLVEVDHRAERSFTARALAIREQLLLALEHREISGVELLRELFKAQGRISGAIMPVVLTSFASHLGAGDSHWVDFLAREFGELVCALTQTPQVWIDHQIVYQSDGVFLNWDVAAELFPPGMIDAMFGTYVDLLRRLADDDLAWDAPYLDTMPPAQRALLAGVNATERPLSGDLLHAGFYRQAAVCPDARALVMRDVALTYRELARRANRLGHALRAAGAGRGGVVAIVMEKGWEQIVAAIGVLASGAAYLPIDAALPAERRFYMMENGGAKLVVTQPKFAGQPLPPGARALVVTEDAFGDASDAPLAPSQGPEDLAHILYTSGSTGLPNGAMLTHQGMVNAIEWTNRRFGIGADDRVIALSALHHDFSVYDIFGTLSAGATIVMPDAETRRDPSHWAELMSREGVTVWSTVPAMMEMLLTHLEGGGARVGCPLRLAMFGGDWVPVTMPARVRAQFGDDVQVVSVGGPTETSLWNITHPVARDDEKRRSIPYGKPIANTKYYVLDEQLEERPIGVPGELCCAGVGVARGYVGAGARTAKFTVLPRTGERIYRTGDLGRYLPDGSIEFLGRVDFQLSIRGQRIEPGEIEAALLLEPSVRAAVVGAVGEHHDKKLVAYVVAADPGAGIDVPRLREFLARKLPEHMVPAVIRILDALPLTANAKVDRRALPSLDEAVGAVVRGAPSSVRAPGAEARSIEERVGTIVQQVLGLAEVHPDRNFFELGANSIHLVQLHAKLGEAFGIKIPLVELFGNPTVRFLAQHVGSRTKASLPPEQKQNEAKLAPRSGEGRPTELATRSGEGRAAGLAPRSDDARPMESALPAGDDRDIAIIGMSCRMPGAPNVERFWENLVGGVESITTFTDEELLAAGVSPSSFADPDYVRASAVLEDYDQFDAGFFSLSEREARKLDPQQRLFLECAWEALESAGYRTADCGETTGVYAGKSVSHYRYPYPDLTKPIEFFQDLVSQDKDFLATQVSYKLDLRGPSVNVHTACSTSLVAILQATEALLQGSCDMALAGGVALKVPHRVGYRYEEGSVFSKDGHCRPFDAKASGTIPGSGVGVLVLKRLRNALADGDTVLAVIKGGAINNDGHRKVGFMAPGVDGQAAVIAKAHRTAGVDAPSISYIEAHGTGTAIGDPIEAAALARVFGRSSAPGSCAVGSVKSNIGHLDSAAGVASVIKVVLALQHRTLPPSLNFQALNPQVDFEGTPFYVVHQPTPWTSAGAPRRAGISSFGIGGTNAHLVLEEAPEPARPLHASHAPHAPHAYHDADHPERSHHVLALSARSDAALRQLAGRYRERLEEPGASLPDICFSANTGRAAFEHRLGVIAPDPLRAAELLGAAERGEEHIALVRAQTDAKRAPKVAFLFSGQGSKMVGAARELYETHPGFRRRIDGFDALLRDHWDRSLISVLYPEPGQHPPIDQLDYAQPALFALEYALAELWISWGIVPDALVGHSTGELAAACIAGVFSVEDGLKLVAHRGRLLHQLAPPGSNIAVFAPEADLRRMADEGGWEIFIASINGPDNHVVSGRPEIIDAYARALEKSGLKVRRLNIARAAHSALMDPVLPELLAVASTISFSRPAIRLVSGMTGEAITDEVATPEYWCRQLRRTVRFGDCVSTLHRDGVQVFVEIGPEATLLGMAARCVPENYGTFVPSARPDDGGWQQLAESAAQLFVRGLPLDWAAFDAGYRRTKVPVPTYPFQRQRYWEENAGLQRATGVATSLRAGHPLLGVSLGLSVLASGDIVFESTLGPGEPAFVAHHRLEGVPTLPATAFAEMALAAGAHVFGSTALVVRDLALLSAMSFPGDTKRTVQCAVSRAGAAELAIRIFSRPAGDVEGAWTLHATAAMAPHDAGDTPAPEYARIASRFAGAAGASDALHASDTTAAAYYARAEDCGVGFGPSFRGIVALRRRDDEVLARVERPASLDVHERYVAHPALLDAFLQAVGGVYPSTDIAELYVPVRIERLVTLDRIDTGGFGHAVVRPVDPARNRLRADVAIFGPDGDLRAHVQGLELQRTDPIALNEGTAASFDDWLYERTWEPRPIETDRRSTARSQEPCVIFADQAGLGRKLAQTLERQGRPCYLVTRAAVRGAPSRRIDAWTFEFPRAISDEPAALAEALRDLGLPAACSDVVYLWALDGPPSAELDADAMHHAALEAAGGALGVIHHMIDRSYAGGLWLVTRGAQPVEPAATALASPSSPRRARPSPLAGIAQAPLWGMAQSIAIELTEIDCRCIDLDPADTEQGQLASLTQELRQRLVSDEDRVAFRGERFVARLRKAEARGIPIAPPSERAAIVRPDRSYVIAGGLGRLGLLTATLLALRGARRILLIARSTPDPAAEARLASLRALGVRIDHHRVDIADREALAALFRTIERDGAPVAGVFHTAGVIDDATLRQQTRARFDALFRAKVTGAWNLHLSTAGYALDHFVLFSSVASLLGSAGQANHCAGAAFLDALAHHRRAMGLAAMSINWGVWAGAEGAKVDVTERARTRGFGAIPRQHGVRALAFLLGTEAVQMGVLPIDWRAFAGDAPAPYIADLVRAKSTGEVSVRATFLAKLEATEPPMRRKALVDYVREQVAWMRGLASSEAVDLQQGFTDMGIDSLAALQLKNRLQAGLGITLPATLVFNYPTTEKLSDRLMTDFIPLDFTAAAPVASLDALSEGEIAALLTEQLAFMEES</sequence>
<accession>A0ABZ2M3I7</accession>
<dbReference type="PROSITE" id="PS52004">
    <property type="entry name" value="KS3_2"/>
    <property type="match status" value="1"/>
</dbReference>
<dbReference type="InterPro" id="IPR016036">
    <property type="entry name" value="Malonyl_transacylase_ACP-bd"/>
</dbReference>
<feature type="region of interest" description="Disordered" evidence="7">
    <location>
        <begin position="1617"/>
        <end position="1636"/>
    </location>
</feature>
<dbReference type="InterPro" id="IPR009081">
    <property type="entry name" value="PP-bd_ACP"/>
</dbReference>
<dbReference type="InterPro" id="IPR016039">
    <property type="entry name" value="Thiolase-like"/>
</dbReference>
<dbReference type="InterPro" id="IPR036736">
    <property type="entry name" value="ACP-like_sf"/>
</dbReference>
<dbReference type="SMART" id="SM01294">
    <property type="entry name" value="PKS_PP_betabranch"/>
    <property type="match status" value="1"/>
</dbReference>
<dbReference type="Pfam" id="PF21089">
    <property type="entry name" value="PKS_DH_N"/>
    <property type="match status" value="1"/>
</dbReference>
<dbReference type="EMBL" id="CP089984">
    <property type="protein sequence ID" value="WXB17707.1"/>
    <property type="molecule type" value="Genomic_DNA"/>
</dbReference>
<dbReference type="InterPro" id="IPR044894">
    <property type="entry name" value="TubC_N_sf"/>
</dbReference>
<dbReference type="Gene3D" id="3.30.70.3290">
    <property type="match status" value="1"/>
</dbReference>
<evidence type="ECO:0000259" key="8">
    <source>
        <dbReference type="PROSITE" id="PS50075"/>
    </source>
</evidence>
<dbReference type="Pfam" id="PF13193">
    <property type="entry name" value="AMP-binding_C"/>
    <property type="match status" value="1"/>
</dbReference>
<dbReference type="SMART" id="SM00826">
    <property type="entry name" value="PKS_DH"/>
    <property type="match status" value="1"/>
</dbReference>
<evidence type="ECO:0000256" key="7">
    <source>
        <dbReference type="SAM" id="MobiDB-lite"/>
    </source>
</evidence>
<dbReference type="Gene3D" id="3.10.129.120">
    <property type="match status" value="1"/>
</dbReference>
<dbReference type="PANTHER" id="PTHR43775">
    <property type="entry name" value="FATTY ACID SYNTHASE"/>
    <property type="match status" value="1"/>
</dbReference>
<dbReference type="InterPro" id="IPR049551">
    <property type="entry name" value="PKS_DH_C"/>
</dbReference>
<dbReference type="Gene3D" id="1.10.1200.10">
    <property type="entry name" value="ACP-like"/>
    <property type="match status" value="2"/>
</dbReference>
<dbReference type="Proteomes" id="UP001370348">
    <property type="component" value="Chromosome"/>
</dbReference>
<keyword evidence="4" id="KW-0808">Transferase</keyword>
<evidence type="ECO:0000256" key="5">
    <source>
        <dbReference type="ARBA" id="ARBA00029443"/>
    </source>
</evidence>
<dbReference type="Gene3D" id="3.40.50.720">
    <property type="entry name" value="NAD(P)-binding Rossmann-like Domain"/>
    <property type="match status" value="1"/>
</dbReference>
<dbReference type="Gene3D" id="1.10.10.1830">
    <property type="entry name" value="Non-ribosomal peptide synthase, adenylation domain"/>
    <property type="match status" value="1"/>
</dbReference>
<dbReference type="PROSITE" id="PS50075">
    <property type="entry name" value="CARRIER"/>
    <property type="match status" value="2"/>
</dbReference>
<name>A0ABZ2M3I7_9BACT</name>
<feature type="domain" description="Ketosynthase family 3 (KS3)" evidence="9">
    <location>
        <begin position="1188"/>
        <end position="1610"/>
    </location>
</feature>
<dbReference type="InterPro" id="IPR041464">
    <property type="entry name" value="TubC_N"/>
</dbReference>
<organism evidence="11 12">
    <name type="scientific">Pendulispora albinea</name>
    <dbReference type="NCBI Taxonomy" id="2741071"/>
    <lineage>
        <taxon>Bacteria</taxon>
        <taxon>Pseudomonadati</taxon>
        <taxon>Myxococcota</taxon>
        <taxon>Myxococcia</taxon>
        <taxon>Myxococcales</taxon>
        <taxon>Sorangiineae</taxon>
        <taxon>Pendulisporaceae</taxon>
        <taxon>Pendulispora</taxon>
    </lineage>
</organism>
<dbReference type="SUPFAM" id="SSF51735">
    <property type="entry name" value="NAD(P)-binding Rossmann-fold domains"/>
    <property type="match status" value="2"/>
</dbReference>
<dbReference type="SUPFAM" id="SSF56801">
    <property type="entry name" value="Acetyl-CoA synthetase-like"/>
    <property type="match status" value="1"/>
</dbReference>
<dbReference type="Gene3D" id="3.30.559.30">
    <property type="entry name" value="Nonribosomal peptide synthetase, condensation domain"/>
    <property type="match status" value="1"/>
</dbReference>
<dbReference type="InterPro" id="IPR018201">
    <property type="entry name" value="Ketoacyl_synth_AS"/>
</dbReference>
<dbReference type="InterPro" id="IPR020807">
    <property type="entry name" value="PKS_DH"/>
</dbReference>
<dbReference type="InterPro" id="IPR014043">
    <property type="entry name" value="Acyl_transferase_dom"/>
</dbReference>
<proteinExistence type="inferred from homology"/>
<evidence type="ECO:0000256" key="6">
    <source>
        <dbReference type="PROSITE-ProRule" id="PRU01363"/>
    </source>
</evidence>
<dbReference type="Pfam" id="PF18563">
    <property type="entry name" value="TubC_N"/>
    <property type="match status" value="1"/>
</dbReference>
<dbReference type="InterPro" id="IPR050091">
    <property type="entry name" value="PKS_NRPS_Biosynth_Enz"/>
</dbReference>
<dbReference type="Pfam" id="PF08659">
    <property type="entry name" value="KR"/>
    <property type="match status" value="1"/>
</dbReference>
<keyword evidence="12" id="KW-1185">Reference proteome</keyword>